<keyword evidence="2" id="KW-0813">Transport</keyword>
<protein>
    <submittedName>
        <fullName evidence="7">General L-amino acid-binding periplasmic protein AapJ</fullName>
    </submittedName>
</protein>
<gene>
    <name evidence="7" type="primary">aapJ</name>
    <name evidence="7" type="ORF">PAM7971_01385</name>
</gene>
<dbReference type="InterPro" id="IPR051455">
    <property type="entry name" value="Bact_solute-bind_prot3"/>
</dbReference>
<dbReference type="RefSeq" id="WP_085848263.1">
    <property type="nucleotide sequence ID" value="NZ_FNZV01000006.1"/>
</dbReference>
<evidence type="ECO:0000313" key="7">
    <source>
        <dbReference type="EMBL" id="SLN33395.1"/>
    </source>
</evidence>
<evidence type="ECO:0000256" key="4">
    <source>
        <dbReference type="RuleBase" id="RU003744"/>
    </source>
</evidence>
<evidence type="ECO:0000256" key="2">
    <source>
        <dbReference type="ARBA" id="ARBA00022448"/>
    </source>
</evidence>
<evidence type="ECO:0000259" key="6">
    <source>
        <dbReference type="SMART" id="SM00062"/>
    </source>
</evidence>
<dbReference type="Gene3D" id="3.40.190.10">
    <property type="entry name" value="Periplasmic binding protein-like II"/>
    <property type="match status" value="2"/>
</dbReference>
<dbReference type="SMART" id="SM00062">
    <property type="entry name" value="PBPb"/>
    <property type="match status" value="1"/>
</dbReference>
<dbReference type="EMBL" id="FWFW01000003">
    <property type="protein sequence ID" value="SLN33395.1"/>
    <property type="molecule type" value="Genomic_DNA"/>
</dbReference>
<feature type="domain" description="Solute-binding protein family 3/N-terminal" evidence="6">
    <location>
        <begin position="38"/>
        <end position="267"/>
    </location>
</feature>
<dbReference type="SUPFAM" id="SSF53850">
    <property type="entry name" value="Periplasmic binding protein-like II"/>
    <property type="match status" value="1"/>
</dbReference>
<dbReference type="CDD" id="cd13692">
    <property type="entry name" value="PBP2_BztA"/>
    <property type="match status" value="1"/>
</dbReference>
<feature type="chain" id="PRO_5010998962" evidence="5">
    <location>
        <begin position="23"/>
        <end position="344"/>
    </location>
</feature>
<proteinExistence type="inferred from homology"/>
<accession>A0A1Y5S7M5</accession>
<dbReference type="InterPro" id="IPR018313">
    <property type="entry name" value="SBP_3_CS"/>
</dbReference>
<feature type="signal peptide" evidence="5">
    <location>
        <begin position="1"/>
        <end position="22"/>
    </location>
</feature>
<dbReference type="STRING" id="658057.SAMN04488032_106168"/>
<dbReference type="AlphaFoldDB" id="A0A1Y5S7M5"/>
<dbReference type="OrthoDB" id="9777941at2"/>
<dbReference type="PROSITE" id="PS01039">
    <property type="entry name" value="SBP_BACTERIAL_3"/>
    <property type="match status" value="1"/>
</dbReference>
<evidence type="ECO:0000313" key="8">
    <source>
        <dbReference type="Proteomes" id="UP000193307"/>
    </source>
</evidence>
<reference evidence="7 8" key="1">
    <citation type="submission" date="2017-03" db="EMBL/GenBank/DDBJ databases">
        <authorList>
            <person name="Afonso C.L."/>
            <person name="Miller P.J."/>
            <person name="Scott M.A."/>
            <person name="Spackman E."/>
            <person name="Goraichik I."/>
            <person name="Dimitrov K.M."/>
            <person name="Suarez D.L."/>
            <person name="Swayne D.E."/>
        </authorList>
    </citation>
    <scope>NUCLEOTIDE SEQUENCE [LARGE SCALE GENOMIC DNA]</scope>
    <source>
        <strain evidence="7 8">CECT 7971</strain>
    </source>
</reference>
<name>A0A1Y5S7M5_9RHOB</name>
<evidence type="ECO:0000256" key="1">
    <source>
        <dbReference type="ARBA" id="ARBA00010333"/>
    </source>
</evidence>
<evidence type="ECO:0000256" key="3">
    <source>
        <dbReference type="ARBA" id="ARBA00022729"/>
    </source>
</evidence>
<dbReference type="Pfam" id="PF00497">
    <property type="entry name" value="SBP_bac_3"/>
    <property type="match status" value="1"/>
</dbReference>
<keyword evidence="8" id="KW-1185">Reference proteome</keyword>
<dbReference type="GO" id="GO:0006865">
    <property type="term" value="P:amino acid transport"/>
    <property type="evidence" value="ECO:0007669"/>
    <property type="project" value="TreeGrafter"/>
</dbReference>
<evidence type="ECO:0000256" key="5">
    <source>
        <dbReference type="SAM" id="SignalP"/>
    </source>
</evidence>
<sequence>MKKTVFLSALAAAGLVASGAMAQDSGSSTLAAVKEHGALKCGVNPGTPGFAAPDANGVWKGFDVDLCRAVAAAIFGDPEKVEYTPLTSAVRFTALSSGEVDMLARNTTWTFSRDVDLKLEFTGVNYYDGQGFMVPKDLGVSSAKELSGATVCIETGTTTELNLADFFRVNGLDYEPVPVESFTEAQNQFLAGACDVYTTDASALAASRASFETPNDYVVLPEIISKEPLGPLVRHGDSEWGDVVRWTLNAMVSAEELGVTSANAADMAANGTENPEINRLLGGEGELGAMLGLPNDFGLNIITKVGNYGESFEANIGESTPVGLARGLNALWTEGGLIYSPPFR</sequence>
<keyword evidence="3 5" id="KW-0732">Signal</keyword>
<dbReference type="PANTHER" id="PTHR30085">
    <property type="entry name" value="AMINO ACID ABC TRANSPORTER PERMEASE"/>
    <property type="match status" value="1"/>
</dbReference>
<dbReference type="PANTHER" id="PTHR30085:SF7">
    <property type="entry name" value="AMINO-ACID ABC TRANSPORTER-BINDING PROTEIN YHDW-RELATED"/>
    <property type="match status" value="1"/>
</dbReference>
<dbReference type="InterPro" id="IPR001638">
    <property type="entry name" value="Solute-binding_3/MltF_N"/>
</dbReference>
<dbReference type="Proteomes" id="UP000193307">
    <property type="component" value="Unassembled WGS sequence"/>
</dbReference>
<comment type="similarity">
    <text evidence="1 4">Belongs to the bacterial solute-binding protein 3 family.</text>
</comment>
<organism evidence="7 8">
    <name type="scientific">Pacificibacter marinus</name>
    <dbReference type="NCBI Taxonomy" id="658057"/>
    <lineage>
        <taxon>Bacteria</taxon>
        <taxon>Pseudomonadati</taxon>
        <taxon>Pseudomonadota</taxon>
        <taxon>Alphaproteobacteria</taxon>
        <taxon>Rhodobacterales</taxon>
        <taxon>Roseobacteraceae</taxon>
        <taxon>Pacificibacter</taxon>
    </lineage>
</organism>